<evidence type="ECO:0000256" key="1">
    <source>
        <dbReference type="ARBA" id="ARBA00012513"/>
    </source>
</evidence>
<dbReference type="GO" id="GO:0005524">
    <property type="term" value="F:ATP binding"/>
    <property type="evidence" value="ECO:0007669"/>
    <property type="project" value="UniProtKB-KW"/>
</dbReference>
<evidence type="ECO:0000256" key="8">
    <source>
        <dbReference type="ARBA" id="ARBA00048679"/>
    </source>
</evidence>
<dbReference type="PANTHER" id="PTHR47634">
    <property type="entry name" value="PROTEIN KINASE DOMAIN-CONTAINING PROTEIN-RELATED"/>
    <property type="match status" value="1"/>
</dbReference>
<dbReference type="GO" id="GO:0050684">
    <property type="term" value="P:regulation of mRNA processing"/>
    <property type="evidence" value="ECO:0007669"/>
    <property type="project" value="TreeGrafter"/>
</dbReference>
<dbReference type="EMBL" id="SRPO01000491">
    <property type="protein sequence ID" value="KAG5932048.1"/>
    <property type="molecule type" value="Genomic_DNA"/>
</dbReference>
<dbReference type="SMART" id="SM00220">
    <property type="entry name" value="S_TKc"/>
    <property type="match status" value="1"/>
</dbReference>
<keyword evidence="11" id="KW-1185">Reference proteome</keyword>
<evidence type="ECO:0000259" key="9">
    <source>
        <dbReference type="PROSITE" id="PS50011"/>
    </source>
</evidence>
<evidence type="ECO:0000313" key="11">
    <source>
        <dbReference type="Proteomes" id="UP000706124"/>
    </source>
</evidence>
<dbReference type="PROSITE" id="PS50011">
    <property type="entry name" value="PROTEIN_KINASE_DOM"/>
    <property type="match status" value="1"/>
</dbReference>
<dbReference type="Pfam" id="PF00069">
    <property type="entry name" value="Pkinase"/>
    <property type="match status" value="1"/>
</dbReference>
<dbReference type="GO" id="GO:0000245">
    <property type="term" value="P:spliceosomal complex assembly"/>
    <property type="evidence" value="ECO:0007669"/>
    <property type="project" value="TreeGrafter"/>
</dbReference>
<keyword evidence="2" id="KW-0723">Serine/threonine-protein kinase</keyword>
<dbReference type="InterPro" id="IPR051334">
    <property type="entry name" value="SRPK"/>
</dbReference>
<comment type="caution">
    <text evidence="10">The sequence shown here is derived from an EMBL/GenBank/DDBJ whole genome shotgun (WGS) entry which is preliminary data.</text>
</comment>
<dbReference type="GO" id="GO:0004674">
    <property type="term" value="F:protein serine/threonine kinase activity"/>
    <property type="evidence" value="ECO:0007669"/>
    <property type="project" value="UniProtKB-KW"/>
</dbReference>
<protein>
    <recommendedName>
        <fullName evidence="1">non-specific serine/threonine protein kinase</fullName>
        <ecNumber evidence="1">2.7.11.1</ecNumber>
    </recommendedName>
</protein>
<dbReference type="InterPro" id="IPR011009">
    <property type="entry name" value="Kinase-like_dom_sf"/>
</dbReference>
<proteinExistence type="predicted"/>
<keyword evidence="3" id="KW-0808">Transferase</keyword>
<reference evidence="10 11" key="1">
    <citation type="journal article" date="2020" name="bioRxiv">
        <title>Whole genome comparisons of ergot fungi reveals the divergence and evolution of species within the genus Claviceps are the result of varying mechanisms driving genome evolution and host range expansion.</title>
        <authorList>
            <person name="Wyka S.A."/>
            <person name="Mondo S.J."/>
            <person name="Liu M."/>
            <person name="Dettman J."/>
            <person name="Nalam V."/>
            <person name="Broders K.D."/>
        </authorList>
    </citation>
    <scope>NUCLEOTIDE SEQUENCE [LARGE SCALE GENOMIC DNA]</scope>
    <source>
        <strain evidence="10 11">CCC 1485</strain>
    </source>
</reference>
<organism evidence="10 11">
    <name type="scientific">Claviceps pazoutovae</name>
    <dbReference type="NCBI Taxonomy" id="1649127"/>
    <lineage>
        <taxon>Eukaryota</taxon>
        <taxon>Fungi</taxon>
        <taxon>Dikarya</taxon>
        <taxon>Ascomycota</taxon>
        <taxon>Pezizomycotina</taxon>
        <taxon>Sordariomycetes</taxon>
        <taxon>Hypocreomycetidae</taxon>
        <taxon>Hypocreales</taxon>
        <taxon>Clavicipitaceae</taxon>
        <taxon>Claviceps</taxon>
    </lineage>
</organism>
<name>A0A9P7SE56_9HYPO</name>
<evidence type="ECO:0000313" key="10">
    <source>
        <dbReference type="EMBL" id="KAG5932048.1"/>
    </source>
</evidence>
<keyword evidence="5" id="KW-0418">Kinase</keyword>
<dbReference type="EC" id="2.7.11.1" evidence="1"/>
<evidence type="ECO:0000256" key="4">
    <source>
        <dbReference type="ARBA" id="ARBA00022741"/>
    </source>
</evidence>
<dbReference type="InterPro" id="IPR008271">
    <property type="entry name" value="Ser/Thr_kinase_AS"/>
</dbReference>
<sequence>MPCDWKQFLLPAPRGGPAHVFSEPVEEARWPERLNYFHPTEPGQILNGRFKTIAKLGYGRGSTVWLAETLECKIWSKSKLPRYVSIKIAALDHNGDAADEIQFLKLISDANPSHEGLKYIRVPLDTFNLQGENGTHPCLVFEPMRETLYKFQRDLPGEKFKLPLFKAYMYMLLKALDYLHTECRLIHTDIKDDNILLSPMSDSDIKPFANYCKASAQPRYIRQEDGRVIYVSHDEILGTRGMAWPRLADFNACFPVLPGNFFHSAEIQSDRYRAPEVFLGIPWSYKVDIWSLGLMMWNLLGDNDMLESCVDDDGKYDAHVHLAQLISMSGQPPPLLIKRERMCRENKLDDVIVNSKGKECETMNEYWGGPFFDDDGLMIRKDLIKEKNGLPDFLNEFTEKDRSQFLDLANNMIRWLPENRKTAAELLQHPFFIHED</sequence>
<evidence type="ECO:0000256" key="2">
    <source>
        <dbReference type="ARBA" id="ARBA00022527"/>
    </source>
</evidence>
<evidence type="ECO:0000256" key="7">
    <source>
        <dbReference type="ARBA" id="ARBA00047899"/>
    </source>
</evidence>
<keyword evidence="6" id="KW-0067">ATP-binding</keyword>
<keyword evidence="4" id="KW-0547">Nucleotide-binding</keyword>
<dbReference type="PROSITE" id="PS00108">
    <property type="entry name" value="PROTEIN_KINASE_ST"/>
    <property type="match status" value="1"/>
</dbReference>
<evidence type="ECO:0000256" key="3">
    <source>
        <dbReference type="ARBA" id="ARBA00022679"/>
    </source>
</evidence>
<dbReference type="Gene3D" id="1.10.510.10">
    <property type="entry name" value="Transferase(Phosphotransferase) domain 1"/>
    <property type="match status" value="1"/>
</dbReference>
<evidence type="ECO:0000256" key="5">
    <source>
        <dbReference type="ARBA" id="ARBA00022777"/>
    </source>
</evidence>
<dbReference type="OrthoDB" id="5979581at2759"/>
<accession>A0A9P7SE56</accession>
<comment type="catalytic activity">
    <reaction evidence="7">
        <text>L-threonyl-[protein] + ATP = O-phospho-L-threonyl-[protein] + ADP + H(+)</text>
        <dbReference type="Rhea" id="RHEA:46608"/>
        <dbReference type="Rhea" id="RHEA-COMP:11060"/>
        <dbReference type="Rhea" id="RHEA-COMP:11605"/>
        <dbReference type="ChEBI" id="CHEBI:15378"/>
        <dbReference type="ChEBI" id="CHEBI:30013"/>
        <dbReference type="ChEBI" id="CHEBI:30616"/>
        <dbReference type="ChEBI" id="CHEBI:61977"/>
        <dbReference type="ChEBI" id="CHEBI:456216"/>
        <dbReference type="EC" id="2.7.11.1"/>
    </reaction>
</comment>
<dbReference type="SUPFAM" id="SSF56112">
    <property type="entry name" value="Protein kinase-like (PK-like)"/>
    <property type="match status" value="1"/>
</dbReference>
<dbReference type="Gene3D" id="3.30.200.20">
    <property type="entry name" value="Phosphorylase Kinase, domain 1"/>
    <property type="match status" value="1"/>
</dbReference>
<gene>
    <name evidence="10" type="ORF">E4U60_005529</name>
</gene>
<dbReference type="AlphaFoldDB" id="A0A9P7SE56"/>
<comment type="catalytic activity">
    <reaction evidence="8">
        <text>L-seryl-[protein] + ATP = O-phospho-L-seryl-[protein] + ADP + H(+)</text>
        <dbReference type="Rhea" id="RHEA:17989"/>
        <dbReference type="Rhea" id="RHEA-COMP:9863"/>
        <dbReference type="Rhea" id="RHEA-COMP:11604"/>
        <dbReference type="ChEBI" id="CHEBI:15378"/>
        <dbReference type="ChEBI" id="CHEBI:29999"/>
        <dbReference type="ChEBI" id="CHEBI:30616"/>
        <dbReference type="ChEBI" id="CHEBI:83421"/>
        <dbReference type="ChEBI" id="CHEBI:456216"/>
        <dbReference type="EC" id="2.7.11.1"/>
    </reaction>
</comment>
<evidence type="ECO:0000256" key="6">
    <source>
        <dbReference type="ARBA" id="ARBA00022840"/>
    </source>
</evidence>
<feature type="domain" description="Protein kinase" evidence="9">
    <location>
        <begin position="50"/>
        <end position="432"/>
    </location>
</feature>
<dbReference type="Proteomes" id="UP000706124">
    <property type="component" value="Unassembled WGS sequence"/>
</dbReference>
<dbReference type="InterPro" id="IPR000719">
    <property type="entry name" value="Prot_kinase_dom"/>
</dbReference>
<dbReference type="PANTHER" id="PTHR47634:SF9">
    <property type="entry name" value="PROTEIN KINASE DOMAIN-CONTAINING PROTEIN-RELATED"/>
    <property type="match status" value="1"/>
</dbReference>